<sequence>MTLLRGLDRVDWSALRHAYGSAADVPGLLRAIADERDPSTDAVGDLDVRIYHQGGFVCDAATAALPYLVELVSSPDTADRIGLLDLLERLVHEANTVTEVDPGWPGAWAAALPALLALLDDPAVDVRREVTSTLSAAVSDADAIVPELRARWDGEDDAAVRLGTVLAAGDLASGCTARVLPETLLWLRDLRASDDAQLRLAADAALSAAVAAQRPDPAAAAGALRGDIAVWRDVPWVGGTGPDLVPYFGGGASRLLGWIAARIKDDPSARLDLCAAFIGDADADRRIGAVRVAAQLLTELRSPVERLLPGLSALCADASPAARSYAVLLIAALDEGDPGPLAARLGDGAPLSRHGDERISDLAAWGLAWRRDPRCVPYLVERLAGTPPLTDAYSGSVFTTSPPSILYSLAPLSGHADVLLPAIRARMDDPDTGRTLARALEEWGEAAAPAVPELVRLLGTGAAVQAAATLAAIGPAASGAAEALRRGGGREHEAPFAWTLFKVTGDPAPLLSVVDALPPDRGWARLLAGLGERAAAHAGRLRPLMDSRDDWTRVEAARAYHAVTGDAETASQPLCREIYDLARGEYLPVRWAAMRHLAAMGSAPSTLGWALRAIADSDRRQCCNSGWRAFAEDRELRTLAARLLG</sequence>
<dbReference type="EMBL" id="JAGEOK010000018">
    <property type="protein sequence ID" value="MBO2441211.1"/>
    <property type="molecule type" value="Genomic_DNA"/>
</dbReference>
<reference evidence="1 2" key="1">
    <citation type="submission" date="2021-03" db="EMBL/GenBank/DDBJ databases">
        <authorList>
            <person name="Kanchanasin P."/>
            <person name="Saeng-In P."/>
            <person name="Phongsopitanun W."/>
            <person name="Yuki M."/>
            <person name="Kudo T."/>
            <person name="Ohkuma M."/>
            <person name="Tanasupawat S."/>
        </authorList>
    </citation>
    <scope>NUCLEOTIDE SEQUENCE [LARGE SCALE GENOMIC DNA]</scope>
    <source>
        <strain evidence="1 2">L46</strain>
    </source>
</reference>
<evidence type="ECO:0000313" key="2">
    <source>
        <dbReference type="Proteomes" id="UP000666915"/>
    </source>
</evidence>
<comment type="caution">
    <text evidence="1">The sequence shown here is derived from an EMBL/GenBank/DDBJ whole genome shotgun (WGS) entry which is preliminary data.</text>
</comment>
<name>A0ABS3R4W6_9ACTN</name>
<accession>A0ABS3R4W6</accession>
<keyword evidence="2" id="KW-1185">Reference proteome</keyword>
<organism evidence="1 2">
    <name type="scientific">Actinomadura nitritigenes</name>
    <dbReference type="NCBI Taxonomy" id="134602"/>
    <lineage>
        <taxon>Bacteria</taxon>
        <taxon>Bacillati</taxon>
        <taxon>Actinomycetota</taxon>
        <taxon>Actinomycetes</taxon>
        <taxon>Streptosporangiales</taxon>
        <taxon>Thermomonosporaceae</taxon>
        <taxon>Actinomadura</taxon>
    </lineage>
</organism>
<evidence type="ECO:0000313" key="1">
    <source>
        <dbReference type="EMBL" id="MBO2441211.1"/>
    </source>
</evidence>
<dbReference type="InterPro" id="IPR016024">
    <property type="entry name" value="ARM-type_fold"/>
</dbReference>
<dbReference type="SUPFAM" id="SSF48371">
    <property type="entry name" value="ARM repeat"/>
    <property type="match status" value="1"/>
</dbReference>
<gene>
    <name evidence="1" type="ORF">J4557_27170</name>
</gene>
<protein>
    <submittedName>
        <fullName evidence="1">HEAT repeat domain-containing protein</fullName>
    </submittedName>
</protein>
<dbReference type="InterPro" id="IPR011989">
    <property type="entry name" value="ARM-like"/>
</dbReference>
<dbReference type="Gene3D" id="1.25.10.10">
    <property type="entry name" value="Leucine-rich Repeat Variant"/>
    <property type="match status" value="2"/>
</dbReference>
<proteinExistence type="predicted"/>
<dbReference type="Proteomes" id="UP000666915">
    <property type="component" value="Unassembled WGS sequence"/>
</dbReference>
<dbReference type="RefSeq" id="WP_208269581.1">
    <property type="nucleotide sequence ID" value="NZ_BAAAGM010000047.1"/>
</dbReference>